<proteinExistence type="predicted"/>
<accession>C9ZT48</accession>
<name>C9ZT48_TRYB9</name>
<dbReference type="VEuPathDB" id="TriTrypDB:Tbg972.7.4980"/>
<reference evidence="3" key="1">
    <citation type="journal article" date="2010" name="PLoS Negl. Trop. Dis.">
        <title>The genome sequence of Trypanosoma brucei gambiense, causative agent of chronic human african trypanosomiasis.</title>
        <authorList>
            <person name="Jackson A.P."/>
            <person name="Sanders M."/>
            <person name="Berry A."/>
            <person name="McQuillan J."/>
            <person name="Aslett M.A."/>
            <person name="Quail M.A."/>
            <person name="Chukualim B."/>
            <person name="Capewell P."/>
            <person name="MacLeod A."/>
            <person name="Melville S.E."/>
            <person name="Gibson W."/>
            <person name="Barry J.D."/>
            <person name="Berriman M."/>
            <person name="Hertz-Fowler C."/>
        </authorList>
    </citation>
    <scope>NUCLEOTIDE SEQUENCE [LARGE SCALE GENOMIC DNA]</scope>
    <source>
        <strain evidence="3">MHOM/CI/86/DAL972</strain>
    </source>
</reference>
<feature type="region of interest" description="Disordered" evidence="1">
    <location>
        <begin position="373"/>
        <end position="425"/>
    </location>
</feature>
<dbReference type="KEGG" id="tbg:TbgDal_VII4980"/>
<feature type="compositionally biased region" description="Low complexity" evidence="1">
    <location>
        <begin position="185"/>
        <end position="209"/>
    </location>
</feature>
<protein>
    <submittedName>
        <fullName evidence="2">Uncharacterized protein</fullName>
    </submittedName>
</protein>
<dbReference type="RefSeq" id="XP_011774863.1">
    <property type="nucleotide sequence ID" value="XM_011776561.1"/>
</dbReference>
<dbReference type="EMBL" id="FN554970">
    <property type="protein sequence ID" value="CBH12583.1"/>
    <property type="molecule type" value="Genomic_DNA"/>
</dbReference>
<evidence type="ECO:0000313" key="2">
    <source>
        <dbReference type="EMBL" id="CBH12583.1"/>
    </source>
</evidence>
<feature type="region of interest" description="Disordered" evidence="1">
    <location>
        <begin position="83"/>
        <end position="129"/>
    </location>
</feature>
<dbReference type="Proteomes" id="UP000002316">
    <property type="component" value="Chromosome 7"/>
</dbReference>
<dbReference type="AlphaFoldDB" id="C9ZT48"/>
<feature type="region of interest" description="Disordered" evidence="1">
    <location>
        <begin position="180"/>
        <end position="223"/>
    </location>
</feature>
<feature type="compositionally biased region" description="Polar residues" evidence="1">
    <location>
        <begin position="97"/>
        <end position="129"/>
    </location>
</feature>
<organism evidence="2 3">
    <name type="scientific">Trypanosoma brucei gambiense (strain MHOM/CI/86/DAL972)</name>
    <dbReference type="NCBI Taxonomy" id="679716"/>
    <lineage>
        <taxon>Eukaryota</taxon>
        <taxon>Discoba</taxon>
        <taxon>Euglenozoa</taxon>
        <taxon>Kinetoplastea</taxon>
        <taxon>Metakinetoplastina</taxon>
        <taxon>Trypanosomatida</taxon>
        <taxon>Trypanosomatidae</taxon>
        <taxon>Trypanosoma</taxon>
    </lineage>
</organism>
<evidence type="ECO:0000256" key="1">
    <source>
        <dbReference type="SAM" id="MobiDB-lite"/>
    </source>
</evidence>
<sequence length="425" mass="47489">MIEFASPQRKGLLSPLLAEQVHELPVKGPFSGTYYTVKENKVAATVQRPPSTRSRAAVAFPQPTGLAHRWRFIKQEVFDSNYSPPPALRNRYHTTAAPHQSPTPRKTEQQSQQKPQMNTGAFSRRPSTAVTWDEFHRSDAGTHTNHSPQPSVWNTPRGLLERALEDDNDVELPLIQQVVKPEPATRGPVVSRPPSRSSVSPVSSTTTATETHHPETTSSSTRTIWPNFSVTHSVEEKATNGPSCDEDPRKTLELLTRTPVRIGSSTVEFTSCDDGSRQSPGIRGAHSGLLPGASFTDQAQRLRVTLLTSAYQKMVDDLVEMHEYTPSEREAIYRHVSIFRELPLQSRYHEMHPLVNMRLAKVEVRPRQLQRKSSFNAVETHRGRTSRSGSRTGRRGSAWRRLSSVGLGSLNNPDKGSGNFLRENM</sequence>
<dbReference type="GeneID" id="23862730"/>
<evidence type="ECO:0000313" key="3">
    <source>
        <dbReference type="Proteomes" id="UP000002316"/>
    </source>
</evidence>
<gene>
    <name evidence="2" type="ORF">TbgDal_VII4980</name>
</gene>
<dbReference type="OrthoDB" id="253038at2759"/>